<dbReference type="EMBL" id="JBHUHX010000018">
    <property type="protein sequence ID" value="MFD2112051.1"/>
    <property type="molecule type" value="Genomic_DNA"/>
</dbReference>
<organism evidence="2 3">
    <name type="scientific">Thiorhodococcus fuscus</name>
    <dbReference type="NCBI Taxonomy" id="527200"/>
    <lineage>
        <taxon>Bacteria</taxon>
        <taxon>Pseudomonadati</taxon>
        <taxon>Pseudomonadota</taxon>
        <taxon>Gammaproteobacteria</taxon>
        <taxon>Chromatiales</taxon>
        <taxon>Chromatiaceae</taxon>
        <taxon>Thiorhodococcus</taxon>
    </lineage>
</organism>
<protein>
    <recommendedName>
        <fullName evidence="4">DUF4124 domain-containing protein</fullName>
    </recommendedName>
</protein>
<evidence type="ECO:0000256" key="1">
    <source>
        <dbReference type="SAM" id="SignalP"/>
    </source>
</evidence>
<dbReference type="Proteomes" id="UP001597337">
    <property type="component" value="Unassembled WGS sequence"/>
</dbReference>
<feature type="chain" id="PRO_5046636920" description="DUF4124 domain-containing protein" evidence="1">
    <location>
        <begin position="33"/>
        <end position="198"/>
    </location>
</feature>
<evidence type="ECO:0000313" key="3">
    <source>
        <dbReference type="Proteomes" id="UP001597337"/>
    </source>
</evidence>
<proteinExistence type="predicted"/>
<accession>A0ABW4Y7A7</accession>
<dbReference type="RefSeq" id="WP_386026004.1">
    <property type="nucleotide sequence ID" value="NZ_JBHUHX010000018.1"/>
</dbReference>
<feature type="signal peptide" evidence="1">
    <location>
        <begin position="1"/>
        <end position="32"/>
    </location>
</feature>
<evidence type="ECO:0008006" key="4">
    <source>
        <dbReference type="Google" id="ProtNLM"/>
    </source>
</evidence>
<keyword evidence="3" id="KW-1185">Reference proteome</keyword>
<evidence type="ECO:0000313" key="2">
    <source>
        <dbReference type="EMBL" id="MFD2112051.1"/>
    </source>
</evidence>
<sequence>MTKKANANIALASVGFALLLAGCAAQKYSAPAAQMNVPQSATKLPAQTPQNQQTCTSEKGGVYKYRDNSGNVYFSGCELAPGRYTLEWYRPRRIPPQAQAPTSISLSKSQINAIRSSINSRLKDPYSSKFHTIRGAKKDKAVYACGMVNAKNAFGGYVGKRPFLGIFDGSRFVVGGLASSDFEALQLLRRCSERGIDL</sequence>
<name>A0ABW4Y7A7_9GAMM</name>
<dbReference type="PROSITE" id="PS51257">
    <property type="entry name" value="PROKAR_LIPOPROTEIN"/>
    <property type="match status" value="1"/>
</dbReference>
<reference evidence="3" key="1">
    <citation type="journal article" date="2019" name="Int. J. Syst. Evol. Microbiol.">
        <title>The Global Catalogue of Microorganisms (GCM) 10K type strain sequencing project: providing services to taxonomists for standard genome sequencing and annotation.</title>
        <authorList>
            <consortium name="The Broad Institute Genomics Platform"/>
            <consortium name="The Broad Institute Genome Sequencing Center for Infectious Disease"/>
            <person name="Wu L."/>
            <person name="Ma J."/>
        </authorList>
    </citation>
    <scope>NUCLEOTIDE SEQUENCE [LARGE SCALE GENOMIC DNA]</scope>
    <source>
        <strain evidence="3">KACC 12597</strain>
    </source>
</reference>
<keyword evidence="1" id="KW-0732">Signal</keyword>
<comment type="caution">
    <text evidence="2">The sequence shown here is derived from an EMBL/GenBank/DDBJ whole genome shotgun (WGS) entry which is preliminary data.</text>
</comment>
<gene>
    <name evidence="2" type="ORF">ACFSJC_09390</name>
</gene>